<evidence type="ECO:0008006" key="3">
    <source>
        <dbReference type="Google" id="ProtNLM"/>
    </source>
</evidence>
<dbReference type="HOGENOM" id="CLU_578855_0_0_1"/>
<keyword evidence="2" id="KW-1185">Reference proteome</keyword>
<organism evidence="1 2">
    <name type="scientific">Phanerochaete carnosa (strain HHB-10118-sp)</name>
    <name type="common">White-rot fungus</name>
    <name type="synonym">Peniophora carnosa</name>
    <dbReference type="NCBI Taxonomy" id="650164"/>
    <lineage>
        <taxon>Eukaryota</taxon>
        <taxon>Fungi</taxon>
        <taxon>Dikarya</taxon>
        <taxon>Basidiomycota</taxon>
        <taxon>Agaricomycotina</taxon>
        <taxon>Agaricomycetes</taxon>
        <taxon>Polyporales</taxon>
        <taxon>Phanerochaetaceae</taxon>
        <taxon>Phanerochaete</taxon>
    </lineage>
</organism>
<dbReference type="Proteomes" id="UP000008370">
    <property type="component" value="Unassembled WGS sequence"/>
</dbReference>
<proteinExistence type="predicted"/>
<protein>
    <recommendedName>
        <fullName evidence="3">F-box domain-containing protein</fullName>
    </recommendedName>
</protein>
<dbReference type="EMBL" id="JH930469">
    <property type="protein sequence ID" value="EKM59324.1"/>
    <property type="molecule type" value="Genomic_DNA"/>
</dbReference>
<dbReference type="GeneID" id="18910008"/>
<dbReference type="InParanoid" id="K5WJP5"/>
<dbReference type="KEGG" id="pco:PHACADRAFT_181328"/>
<accession>K5WJP5</accession>
<name>K5WJP5_PHACS</name>
<sequence>MYGASLEWLIHPPPSETHPERTTARQLLILEGHGQHIPTSFVYLSAQIAARNDFRQRFPHIVALRAQCETSHCLRGAIHWAVGLGPSLTTLSLRLPRSVTAEVQAVALRSIRGRVPYLQRLEIEMDLRGLSEGQALDLALQVVAFCDDLRSLTVLSLPVEVLETAWQVRGQAVSSLPLLRELSLSTQSRTALSRQPPVREGGFNNLHTLRIRAPLFQCADILGSTSKNLKRLDIQCDFLENAHIITGSLRTITNFCSTTISHSTFLELPSKKPHSMLPANMNALFSPRGIPSPVLLSNLTDIELTFTQGSPEGLRLCTFAPLLSAQALRRLSIRYPYALSYTADDLGDMLGSWHSIQSLYLNPRPSRGLISLSSTPSVGILSAVARCGPCLQNFCALVEGLGTCRPLPERTWAPSLQKLDLGHSLGTRQNEEVLVAAKYIRSLFHAVHIETEDCSDWVVDVAAAFGTIDDAE</sequence>
<dbReference type="SUPFAM" id="SSF52047">
    <property type="entry name" value="RNI-like"/>
    <property type="match status" value="1"/>
</dbReference>
<reference evidence="1 2" key="1">
    <citation type="journal article" date="2012" name="BMC Genomics">
        <title>Comparative genomics of the white-rot fungi, Phanerochaete carnosa and P. chrysosporium, to elucidate the genetic basis of the distinct wood types they colonize.</title>
        <authorList>
            <person name="Suzuki H."/>
            <person name="MacDonald J."/>
            <person name="Syed K."/>
            <person name="Salamov A."/>
            <person name="Hori C."/>
            <person name="Aerts A."/>
            <person name="Henrissat B."/>
            <person name="Wiebenga A."/>
            <person name="vanKuyk P.A."/>
            <person name="Barry K."/>
            <person name="Lindquist E."/>
            <person name="LaButti K."/>
            <person name="Lapidus A."/>
            <person name="Lucas S."/>
            <person name="Coutinho P."/>
            <person name="Gong Y."/>
            <person name="Samejima M."/>
            <person name="Mahadevan R."/>
            <person name="Abou-Zaid M."/>
            <person name="de Vries R.P."/>
            <person name="Igarashi K."/>
            <person name="Yadav J.S."/>
            <person name="Grigoriev I.V."/>
            <person name="Master E.R."/>
        </authorList>
    </citation>
    <scope>NUCLEOTIDE SEQUENCE [LARGE SCALE GENOMIC DNA]</scope>
    <source>
        <strain evidence="1 2">HHB-10118-sp</strain>
    </source>
</reference>
<evidence type="ECO:0000313" key="2">
    <source>
        <dbReference type="Proteomes" id="UP000008370"/>
    </source>
</evidence>
<dbReference type="RefSeq" id="XP_007391888.1">
    <property type="nucleotide sequence ID" value="XM_007391826.1"/>
</dbReference>
<dbReference type="AlphaFoldDB" id="K5WJP5"/>
<gene>
    <name evidence="1" type="ORF">PHACADRAFT_181328</name>
</gene>
<dbReference type="OrthoDB" id="2800009at2759"/>
<evidence type="ECO:0000313" key="1">
    <source>
        <dbReference type="EMBL" id="EKM59324.1"/>
    </source>
</evidence>